<dbReference type="Proteomes" id="UP001341840">
    <property type="component" value="Unassembled WGS sequence"/>
</dbReference>
<comment type="caution">
    <text evidence="5">The sequence shown here is derived from an EMBL/GenBank/DDBJ whole genome shotgun (WGS) entry which is preliminary data.</text>
</comment>
<name>A0ABU6T298_9FABA</name>
<dbReference type="EMBL" id="JASCZI010090623">
    <property type="protein sequence ID" value="MED6142839.1"/>
    <property type="molecule type" value="Genomic_DNA"/>
</dbReference>
<comment type="function">
    <text evidence="3">Component of the exocyst complex.</text>
</comment>
<evidence type="ECO:0000313" key="6">
    <source>
        <dbReference type="Proteomes" id="UP001341840"/>
    </source>
</evidence>
<reference evidence="5 6" key="1">
    <citation type="journal article" date="2023" name="Plants (Basel)">
        <title>Bridging the Gap: Combining Genomics and Transcriptomics Approaches to Understand Stylosanthes scabra, an Orphan Legume from the Brazilian Caatinga.</title>
        <authorList>
            <person name="Ferreira-Neto J.R.C."/>
            <person name="da Silva M.D."/>
            <person name="Binneck E."/>
            <person name="de Melo N.F."/>
            <person name="da Silva R.H."/>
            <person name="de Melo A.L.T.M."/>
            <person name="Pandolfi V."/>
            <person name="Bustamante F.O."/>
            <person name="Brasileiro-Vidal A.C."/>
            <person name="Benko-Iseppon A.M."/>
        </authorList>
    </citation>
    <scope>NUCLEOTIDE SEQUENCE [LARGE SCALE GENOMIC DNA]</scope>
    <source>
        <tissue evidence="5">Leaves</tissue>
    </source>
</reference>
<dbReference type="Pfam" id="PF03081">
    <property type="entry name" value="Exo70_C"/>
    <property type="match status" value="1"/>
</dbReference>
<evidence type="ECO:0000313" key="5">
    <source>
        <dbReference type="EMBL" id="MED6142839.1"/>
    </source>
</evidence>
<gene>
    <name evidence="5" type="ORF">PIB30_001038</name>
</gene>
<proteinExistence type="inferred from homology"/>
<feature type="domain" description="Exocyst complex subunit Exo70 C-terminal" evidence="4">
    <location>
        <begin position="6"/>
        <end position="95"/>
    </location>
</feature>
<keyword evidence="2 3" id="KW-0813">Transport</keyword>
<protein>
    <recommendedName>
        <fullName evidence="3">Exocyst subunit Exo70 family protein</fullName>
    </recommendedName>
</protein>
<evidence type="ECO:0000259" key="4">
    <source>
        <dbReference type="Pfam" id="PF03081"/>
    </source>
</evidence>
<organism evidence="5 6">
    <name type="scientific">Stylosanthes scabra</name>
    <dbReference type="NCBI Taxonomy" id="79078"/>
    <lineage>
        <taxon>Eukaryota</taxon>
        <taxon>Viridiplantae</taxon>
        <taxon>Streptophyta</taxon>
        <taxon>Embryophyta</taxon>
        <taxon>Tracheophyta</taxon>
        <taxon>Spermatophyta</taxon>
        <taxon>Magnoliopsida</taxon>
        <taxon>eudicotyledons</taxon>
        <taxon>Gunneridae</taxon>
        <taxon>Pentapetalae</taxon>
        <taxon>rosids</taxon>
        <taxon>fabids</taxon>
        <taxon>Fabales</taxon>
        <taxon>Fabaceae</taxon>
        <taxon>Papilionoideae</taxon>
        <taxon>50 kb inversion clade</taxon>
        <taxon>dalbergioids sensu lato</taxon>
        <taxon>Dalbergieae</taxon>
        <taxon>Pterocarpus clade</taxon>
        <taxon>Stylosanthes</taxon>
    </lineage>
</organism>
<comment type="similarity">
    <text evidence="1 3">Belongs to the EXO70 family.</text>
</comment>
<sequence>MVDDYKHQSNTHFCAQLCWVMDLLESNLEAKSKFYKDPKSCSVFMINNLRYIVQKAKNSELGLILGDDWIHNHTAKIHRFHVSYQRSSWSEVVGFFKVK</sequence>
<dbReference type="InterPro" id="IPR016159">
    <property type="entry name" value="Cullin_repeat-like_dom_sf"/>
</dbReference>
<evidence type="ECO:0000256" key="1">
    <source>
        <dbReference type="ARBA" id="ARBA00006756"/>
    </source>
</evidence>
<dbReference type="SUPFAM" id="SSF74788">
    <property type="entry name" value="Cullin repeat-like"/>
    <property type="match status" value="1"/>
</dbReference>
<keyword evidence="3" id="KW-0653">Protein transport</keyword>
<keyword evidence="6" id="KW-1185">Reference proteome</keyword>
<dbReference type="InterPro" id="IPR004140">
    <property type="entry name" value="Exo70"/>
</dbReference>
<dbReference type="InterPro" id="IPR046364">
    <property type="entry name" value="Exo70_C"/>
</dbReference>
<dbReference type="Gene3D" id="1.20.1280.170">
    <property type="entry name" value="Exocyst complex component Exo70"/>
    <property type="match status" value="1"/>
</dbReference>
<keyword evidence="3" id="KW-0268">Exocytosis</keyword>
<evidence type="ECO:0000256" key="2">
    <source>
        <dbReference type="ARBA" id="ARBA00022448"/>
    </source>
</evidence>
<evidence type="ECO:0000256" key="3">
    <source>
        <dbReference type="RuleBase" id="RU365026"/>
    </source>
</evidence>
<accession>A0ABU6T298</accession>
<dbReference type="PANTHER" id="PTHR12542">
    <property type="entry name" value="EXOCYST COMPLEX PROTEIN EXO70"/>
    <property type="match status" value="1"/>
</dbReference>
<dbReference type="PANTHER" id="PTHR12542:SF96">
    <property type="entry name" value="EXOCYST COMPLEX COMPONENT EXO70B1"/>
    <property type="match status" value="1"/>
</dbReference>